<dbReference type="KEGG" id="cle:Clole_0661"/>
<name>F2JN53_CELLD</name>
<keyword evidence="4" id="KW-1278">Translocase</keyword>
<proteinExistence type="predicted"/>
<dbReference type="Gene3D" id="3.40.50.300">
    <property type="entry name" value="P-loop containing nucleotide triphosphate hydrolases"/>
    <property type="match status" value="1"/>
</dbReference>
<feature type="domain" description="ABC transporter" evidence="5">
    <location>
        <begin position="2"/>
        <end position="238"/>
    </location>
</feature>
<dbReference type="eggNOG" id="COG1120">
    <property type="taxonomic scope" value="Bacteria"/>
</dbReference>
<dbReference type="AlphaFoldDB" id="F2JN53"/>
<dbReference type="Proteomes" id="UP000008467">
    <property type="component" value="Chromosome"/>
</dbReference>
<dbReference type="InterPro" id="IPR003439">
    <property type="entry name" value="ABC_transporter-like_ATP-bd"/>
</dbReference>
<dbReference type="HOGENOM" id="CLU_000604_1_11_9"/>
<dbReference type="PANTHER" id="PTHR42794:SF1">
    <property type="entry name" value="HEMIN IMPORT ATP-BINDING PROTEIN HMUV"/>
    <property type="match status" value="1"/>
</dbReference>
<accession>F2JN53</accession>
<dbReference type="EMBL" id="CP002582">
    <property type="protein sequence ID" value="ADZ82395.1"/>
    <property type="molecule type" value="Genomic_DNA"/>
</dbReference>
<dbReference type="InterPro" id="IPR017871">
    <property type="entry name" value="ABC_transporter-like_CS"/>
</dbReference>
<dbReference type="InterPro" id="IPR003593">
    <property type="entry name" value="AAA+_ATPase"/>
</dbReference>
<keyword evidence="2" id="KW-0547">Nucleotide-binding</keyword>
<keyword evidence="1" id="KW-0813">Transport</keyword>
<dbReference type="InterPro" id="IPR027417">
    <property type="entry name" value="P-loop_NTPase"/>
</dbReference>
<sequence>MICIRNLSYEKSHKTILNSISFQFEEGKTYGIIGPNGAGKSTLLKHMMNLIVPPKNTIFYEDKDIRNFHVKDYAKKVSFVFQENTRQVDFSVYEMLLMGKYTEMDLWGNLSKEVEEEVVELLKELQILHLKDQPINTLSGGEAQKVFIGRALLQNTPLLLLDEPTSMLDMHNSIELMHCIERLKAKRHLTIVMVLHDLNLALQSCQELLLMEEGKIIMSGTPQEMVQGIELQRVYHQKLHLIEEAGQSYIVPRLF</sequence>
<evidence type="ECO:0000256" key="4">
    <source>
        <dbReference type="ARBA" id="ARBA00022967"/>
    </source>
</evidence>
<keyword evidence="3" id="KW-0067">ATP-binding</keyword>
<dbReference type="STRING" id="642492.Clole_0661"/>
<dbReference type="Pfam" id="PF00005">
    <property type="entry name" value="ABC_tran"/>
    <property type="match status" value="1"/>
</dbReference>
<dbReference type="FunFam" id="3.40.50.300:FF:000134">
    <property type="entry name" value="Iron-enterobactin ABC transporter ATP-binding protein"/>
    <property type="match status" value="1"/>
</dbReference>
<evidence type="ECO:0000256" key="2">
    <source>
        <dbReference type="ARBA" id="ARBA00022741"/>
    </source>
</evidence>
<dbReference type="GO" id="GO:0016887">
    <property type="term" value="F:ATP hydrolysis activity"/>
    <property type="evidence" value="ECO:0007669"/>
    <property type="project" value="InterPro"/>
</dbReference>
<dbReference type="PANTHER" id="PTHR42794">
    <property type="entry name" value="HEMIN IMPORT ATP-BINDING PROTEIN HMUV"/>
    <property type="match status" value="1"/>
</dbReference>
<dbReference type="SUPFAM" id="SSF52540">
    <property type="entry name" value="P-loop containing nucleoside triphosphate hydrolases"/>
    <property type="match status" value="1"/>
</dbReference>
<dbReference type="CDD" id="cd03214">
    <property type="entry name" value="ABC_Iron-Siderophores_B12_Hemin"/>
    <property type="match status" value="1"/>
</dbReference>
<keyword evidence="6" id="KW-0378">Hydrolase</keyword>
<dbReference type="GO" id="GO:0005524">
    <property type="term" value="F:ATP binding"/>
    <property type="evidence" value="ECO:0007669"/>
    <property type="project" value="UniProtKB-KW"/>
</dbReference>
<evidence type="ECO:0000259" key="5">
    <source>
        <dbReference type="PROSITE" id="PS50893"/>
    </source>
</evidence>
<reference evidence="6 7" key="1">
    <citation type="journal article" date="2011" name="J. Bacteriol.">
        <title>Complete genome sequence of the cellulose-degrading bacterium Cellulosilyticum lentocellum.</title>
        <authorList>
            <consortium name="US DOE Joint Genome Institute"/>
            <person name="Miller D.A."/>
            <person name="Suen G."/>
            <person name="Bruce D."/>
            <person name="Copeland A."/>
            <person name="Cheng J.F."/>
            <person name="Detter C."/>
            <person name="Goodwin L.A."/>
            <person name="Han C.S."/>
            <person name="Hauser L.J."/>
            <person name="Land M.L."/>
            <person name="Lapidus A."/>
            <person name="Lucas S."/>
            <person name="Meincke L."/>
            <person name="Pitluck S."/>
            <person name="Tapia R."/>
            <person name="Teshima H."/>
            <person name="Woyke T."/>
            <person name="Fox B.G."/>
            <person name="Angert E.R."/>
            <person name="Currie C.R."/>
        </authorList>
    </citation>
    <scope>NUCLEOTIDE SEQUENCE [LARGE SCALE GENOMIC DNA]</scope>
    <source>
        <strain evidence="7">ATCC 49066 / DSM 5427 / NCIMB 11756 / RHM5</strain>
    </source>
</reference>
<evidence type="ECO:0000256" key="3">
    <source>
        <dbReference type="ARBA" id="ARBA00022840"/>
    </source>
</evidence>
<dbReference type="PROSITE" id="PS50893">
    <property type="entry name" value="ABC_TRANSPORTER_2"/>
    <property type="match status" value="1"/>
</dbReference>
<gene>
    <name evidence="6" type="ordered locus">Clole_0661</name>
</gene>
<dbReference type="SMART" id="SM00382">
    <property type="entry name" value="AAA"/>
    <property type="match status" value="1"/>
</dbReference>
<protein>
    <submittedName>
        <fullName evidence="6">Iron-chelate-transporting ATPase</fullName>
        <ecNumber evidence="6">3.6.3.34</ecNumber>
    </submittedName>
</protein>
<organism evidence="6 7">
    <name type="scientific">Cellulosilyticum lentocellum (strain ATCC 49066 / DSM 5427 / NCIMB 11756 / RHM5)</name>
    <name type="common">Clostridium lentocellum</name>
    <dbReference type="NCBI Taxonomy" id="642492"/>
    <lineage>
        <taxon>Bacteria</taxon>
        <taxon>Bacillati</taxon>
        <taxon>Bacillota</taxon>
        <taxon>Clostridia</taxon>
        <taxon>Lachnospirales</taxon>
        <taxon>Cellulosilyticaceae</taxon>
        <taxon>Cellulosilyticum</taxon>
    </lineage>
</organism>
<evidence type="ECO:0000313" key="7">
    <source>
        <dbReference type="Proteomes" id="UP000008467"/>
    </source>
</evidence>
<dbReference type="EC" id="3.6.3.34" evidence="6"/>
<dbReference type="RefSeq" id="WP_013655696.1">
    <property type="nucleotide sequence ID" value="NC_015275.1"/>
</dbReference>
<evidence type="ECO:0000313" key="6">
    <source>
        <dbReference type="EMBL" id="ADZ82395.1"/>
    </source>
</evidence>
<dbReference type="PROSITE" id="PS00211">
    <property type="entry name" value="ABC_TRANSPORTER_1"/>
    <property type="match status" value="1"/>
</dbReference>
<keyword evidence="7" id="KW-1185">Reference proteome</keyword>
<evidence type="ECO:0000256" key="1">
    <source>
        <dbReference type="ARBA" id="ARBA00022448"/>
    </source>
</evidence>